<name>A0AAD4T127_9MAGN</name>
<accession>A0AAD4T127</accession>
<evidence type="ECO:0000313" key="2">
    <source>
        <dbReference type="Proteomes" id="UP001202328"/>
    </source>
</evidence>
<comment type="caution">
    <text evidence="1">The sequence shown here is derived from an EMBL/GenBank/DDBJ whole genome shotgun (WGS) entry which is preliminary data.</text>
</comment>
<dbReference type="EMBL" id="JAJJMB010007708">
    <property type="protein sequence ID" value="KAI3928380.1"/>
    <property type="molecule type" value="Genomic_DNA"/>
</dbReference>
<organism evidence="1 2">
    <name type="scientific">Papaver atlanticum</name>
    <dbReference type="NCBI Taxonomy" id="357466"/>
    <lineage>
        <taxon>Eukaryota</taxon>
        <taxon>Viridiplantae</taxon>
        <taxon>Streptophyta</taxon>
        <taxon>Embryophyta</taxon>
        <taxon>Tracheophyta</taxon>
        <taxon>Spermatophyta</taxon>
        <taxon>Magnoliopsida</taxon>
        <taxon>Ranunculales</taxon>
        <taxon>Papaveraceae</taxon>
        <taxon>Papaveroideae</taxon>
        <taxon>Papaver</taxon>
    </lineage>
</organism>
<gene>
    <name evidence="1" type="ORF">MKW98_023981</name>
</gene>
<evidence type="ECO:0000313" key="1">
    <source>
        <dbReference type="EMBL" id="KAI3928380.1"/>
    </source>
</evidence>
<dbReference type="Proteomes" id="UP001202328">
    <property type="component" value="Unassembled WGS sequence"/>
</dbReference>
<dbReference type="AlphaFoldDB" id="A0AAD4T127"/>
<sequence>MLFRWLCETNIRNGSGTLCLPMIGLNINFVNDRQLSRSICRFSSNMDYKGVQGTQEAFALKSSLPGMKSAFCDFPEYSNALYAVKAEGHNERCISILKFQKSLRYLCSGVQYVHFVKLRNS</sequence>
<protein>
    <submittedName>
        <fullName evidence="1">Uncharacterized protein</fullName>
    </submittedName>
</protein>
<keyword evidence="2" id="KW-1185">Reference proteome</keyword>
<proteinExistence type="predicted"/>
<reference evidence="1" key="1">
    <citation type="submission" date="2022-04" db="EMBL/GenBank/DDBJ databases">
        <title>A functionally conserved STORR gene fusion in Papaver species that diverged 16.8 million years ago.</title>
        <authorList>
            <person name="Catania T."/>
        </authorList>
    </citation>
    <scope>NUCLEOTIDE SEQUENCE</scope>
    <source>
        <strain evidence="1">S-188037</strain>
    </source>
</reference>